<dbReference type="PANTHER" id="PTHR45947">
    <property type="entry name" value="SULFOQUINOVOSYL TRANSFERASE SQD2"/>
    <property type="match status" value="1"/>
</dbReference>
<dbReference type="Proteomes" id="UP000229847">
    <property type="component" value="Unassembled WGS sequence"/>
</dbReference>
<dbReference type="InterPro" id="IPR001296">
    <property type="entry name" value="Glyco_trans_1"/>
</dbReference>
<dbReference type="PANTHER" id="PTHR45947:SF3">
    <property type="entry name" value="SULFOQUINOVOSYL TRANSFERASE SQD2"/>
    <property type="match status" value="1"/>
</dbReference>
<comment type="caution">
    <text evidence="3">The sequence shown here is derived from an EMBL/GenBank/DDBJ whole genome shotgun (WGS) entry which is preliminary data.</text>
</comment>
<dbReference type="AlphaFoldDB" id="A0A2H0BK07"/>
<feature type="domain" description="Glycosyltransferase subfamily 4-like N-terminal" evidence="2">
    <location>
        <begin position="20"/>
        <end position="195"/>
    </location>
</feature>
<proteinExistence type="predicted"/>
<protein>
    <submittedName>
        <fullName evidence="3">Glycosyl transferase</fullName>
    </submittedName>
</protein>
<evidence type="ECO:0000313" key="3">
    <source>
        <dbReference type="EMBL" id="PIP57981.1"/>
    </source>
</evidence>
<feature type="domain" description="Glycosyl transferase family 1" evidence="1">
    <location>
        <begin position="204"/>
        <end position="351"/>
    </location>
</feature>
<name>A0A2H0BK07_9BACT</name>
<dbReference type="GO" id="GO:0016757">
    <property type="term" value="F:glycosyltransferase activity"/>
    <property type="evidence" value="ECO:0007669"/>
    <property type="project" value="InterPro"/>
</dbReference>
<dbReference type="InterPro" id="IPR050194">
    <property type="entry name" value="Glycosyltransferase_grp1"/>
</dbReference>
<gene>
    <name evidence="3" type="ORF">COX03_00085</name>
</gene>
<reference evidence="3 4" key="1">
    <citation type="submission" date="2017-09" db="EMBL/GenBank/DDBJ databases">
        <title>Depth-based differentiation of microbial function through sediment-hosted aquifers and enrichment of novel symbionts in the deep terrestrial subsurface.</title>
        <authorList>
            <person name="Probst A.J."/>
            <person name="Ladd B."/>
            <person name="Jarett J.K."/>
            <person name="Geller-Mcgrath D.E."/>
            <person name="Sieber C.M."/>
            <person name="Emerson J.B."/>
            <person name="Anantharaman K."/>
            <person name="Thomas B.C."/>
            <person name="Malmstrom R."/>
            <person name="Stieglmeier M."/>
            <person name="Klingl A."/>
            <person name="Woyke T."/>
            <person name="Ryan C.M."/>
            <person name="Banfield J.F."/>
        </authorList>
    </citation>
    <scope>NUCLEOTIDE SEQUENCE [LARGE SCALE GENOMIC DNA]</scope>
    <source>
        <strain evidence="3">CG22_combo_CG10-13_8_21_14_all_39_10</strain>
    </source>
</reference>
<dbReference type="Pfam" id="PF13439">
    <property type="entry name" value="Glyco_transf_4"/>
    <property type="match status" value="1"/>
</dbReference>
<dbReference type="EMBL" id="PCSW01000003">
    <property type="protein sequence ID" value="PIP57981.1"/>
    <property type="molecule type" value="Genomic_DNA"/>
</dbReference>
<organism evidence="3 4">
    <name type="scientific">Candidatus Woesebacteria bacterium CG22_combo_CG10-13_8_21_14_all_39_10</name>
    <dbReference type="NCBI Taxonomy" id="1975059"/>
    <lineage>
        <taxon>Bacteria</taxon>
        <taxon>Candidatus Woeseibacteriota</taxon>
    </lineage>
</organism>
<evidence type="ECO:0000313" key="4">
    <source>
        <dbReference type="Proteomes" id="UP000229847"/>
    </source>
</evidence>
<dbReference type="Pfam" id="PF00534">
    <property type="entry name" value="Glycos_transf_1"/>
    <property type="match status" value="1"/>
</dbReference>
<sequence length="370" mass="42282">MIHNSRMRIALVHDYLKEFGGAERVLKVLSEIYPDAPIYTAFCVKGSTAEKEFGGGKIIESKFAPILKIWKLYSPLRFLIPAIWGSFDLSKYDLVITSSSWYVTRGFKVGKNTKVIDYCHTPPRWLYGYETSVGFTKYWPVKIYAGVVSHFIRMFDFKTAQEVDWFIANSKNVQERIKKFYRRDSTVIYPSCDVEKIINLTKDIKKEDFFLLASRLTGAKGIEEAIELSKKIGFNLKIVGESAGFSNIEKNNKEKVEFLGRLTDEELYRQYAKAKGFIALAKDEDFGMTVVEAQAAGTPVIAFNGGGFKESVVNNETGILINEISEKSLKEAIKKVEETKWNKEKLLSNARRFSEERFVNQIKIFVESSM</sequence>
<evidence type="ECO:0000259" key="1">
    <source>
        <dbReference type="Pfam" id="PF00534"/>
    </source>
</evidence>
<dbReference type="SUPFAM" id="SSF53756">
    <property type="entry name" value="UDP-Glycosyltransferase/glycogen phosphorylase"/>
    <property type="match status" value="1"/>
</dbReference>
<evidence type="ECO:0000259" key="2">
    <source>
        <dbReference type="Pfam" id="PF13439"/>
    </source>
</evidence>
<dbReference type="InterPro" id="IPR028098">
    <property type="entry name" value="Glyco_trans_4-like_N"/>
</dbReference>
<accession>A0A2H0BK07</accession>
<dbReference type="Gene3D" id="3.40.50.2000">
    <property type="entry name" value="Glycogen Phosphorylase B"/>
    <property type="match status" value="2"/>
</dbReference>
<keyword evidence="3" id="KW-0808">Transferase</keyword>